<comment type="similarity">
    <text evidence="1">Belongs to the peptidase C69 family. Secernin subfamily.</text>
</comment>
<comment type="caution">
    <text evidence="4">The sequence shown here is derived from an EMBL/GenBank/DDBJ whole genome shotgun (WGS) entry which is preliminary data.</text>
</comment>
<dbReference type="VEuPathDB" id="FungiDB:H257_04710"/>
<organism evidence="4 5">
    <name type="scientific">Aphanomyces astaci</name>
    <name type="common">Crayfish plague agent</name>
    <dbReference type="NCBI Taxonomy" id="112090"/>
    <lineage>
        <taxon>Eukaryota</taxon>
        <taxon>Sar</taxon>
        <taxon>Stramenopiles</taxon>
        <taxon>Oomycota</taxon>
        <taxon>Saprolegniomycetes</taxon>
        <taxon>Saprolegniales</taxon>
        <taxon>Verrucalvaceae</taxon>
        <taxon>Aphanomyces</taxon>
    </lineage>
</organism>
<dbReference type="InterPro" id="IPR005322">
    <property type="entry name" value="Peptidase_C69"/>
</dbReference>
<dbReference type="PANTHER" id="PTHR12994:SF17">
    <property type="entry name" value="LD30995P"/>
    <property type="match status" value="1"/>
</dbReference>
<keyword evidence="2" id="KW-0812">Transmembrane</keyword>
<dbReference type="PANTHER" id="PTHR12994">
    <property type="entry name" value="SECERNIN"/>
    <property type="match status" value="1"/>
</dbReference>
<keyword evidence="2" id="KW-0472">Membrane</keyword>
<sequence length="493" mass="54255">MVTCHAIVAAIAALSVAQACTIVAVTKEASADKTPLTAHTDDAGFGAADLRLVFVPAADYDHGSERAVYDFNPGYPRVTTMQRGPDYMPKVDENLTEPLGYIPQVQHTYAYFDQDYGIMNEVQLSIAESTCAAKTVPVKYGFYSEDSGSPLTPGYGDSAEALAISDKYGETWIFHRVPPGHVAAVANGFIIRELNLTNSDNYLASPNVHSFAQSMGWWDPSAGPFDFTAAYNYHTPGPIGPLYVGRRVWRILDWFAPSLRLNATLGQSTLPTYPFSVPVDAPVTLHSVFELLKDHYEGTAFDMTQGLAAGPFGNPTRVFDFVNNWSLLRFNQINADVRAEAAVWQARAMDQQLQWRKQPTVNASQLQAANNLFADQVFDAWWALAWRLVSKFTDGFVTTGEGAGQMQIPGYPAAWLRQTEFNNWPGKTFRPPVAEMPTVLATTTSFADPLDGGNGGRGVWQSLALVVAGVAVGVWGQRVRERYARRRSYDRLL</sequence>
<evidence type="ECO:0000256" key="1">
    <source>
        <dbReference type="ARBA" id="ARBA00005705"/>
    </source>
</evidence>
<keyword evidence="2" id="KW-1133">Transmembrane helix</keyword>
<dbReference type="GO" id="GO:0016805">
    <property type="term" value="F:dipeptidase activity"/>
    <property type="evidence" value="ECO:0007669"/>
    <property type="project" value="InterPro"/>
</dbReference>
<dbReference type="Proteomes" id="UP000266239">
    <property type="component" value="Unassembled WGS sequence"/>
</dbReference>
<feature type="chain" id="PRO_5017309425" evidence="3">
    <location>
        <begin position="20"/>
        <end position="493"/>
    </location>
</feature>
<evidence type="ECO:0000313" key="4">
    <source>
        <dbReference type="EMBL" id="RHY17321.1"/>
    </source>
</evidence>
<evidence type="ECO:0000313" key="5">
    <source>
        <dbReference type="Proteomes" id="UP000266239"/>
    </source>
</evidence>
<feature type="transmembrane region" description="Helical" evidence="2">
    <location>
        <begin position="458"/>
        <end position="476"/>
    </location>
</feature>
<evidence type="ECO:0000256" key="2">
    <source>
        <dbReference type="SAM" id="Phobius"/>
    </source>
</evidence>
<feature type="signal peptide" evidence="3">
    <location>
        <begin position="1"/>
        <end position="19"/>
    </location>
</feature>
<gene>
    <name evidence="4" type="ORF">DYB25_002150</name>
</gene>
<evidence type="ECO:0000256" key="3">
    <source>
        <dbReference type="SAM" id="SignalP"/>
    </source>
</evidence>
<keyword evidence="3" id="KW-0732">Signal</keyword>
<reference evidence="4 5" key="1">
    <citation type="submission" date="2018-08" db="EMBL/GenBank/DDBJ databases">
        <title>Aphanomyces genome sequencing and annotation.</title>
        <authorList>
            <person name="Minardi D."/>
            <person name="Oidtmann B."/>
            <person name="Van Der Giezen M."/>
            <person name="Studholme D.J."/>
        </authorList>
    </citation>
    <scope>NUCLEOTIDE SEQUENCE [LARGE SCALE GENOMIC DNA]</scope>
    <source>
        <strain evidence="4 5">Yx</strain>
    </source>
</reference>
<dbReference type="Pfam" id="PF03577">
    <property type="entry name" value="Peptidase_C69"/>
    <property type="match status" value="1"/>
</dbReference>
<dbReference type="GO" id="GO:0006508">
    <property type="term" value="P:proteolysis"/>
    <property type="evidence" value="ECO:0007669"/>
    <property type="project" value="InterPro"/>
</dbReference>
<dbReference type="GO" id="GO:0070004">
    <property type="term" value="F:cysteine-type exopeptidase activity"/>
    <property type="evidence" value="ECO:0007669"/>
    <property type="project" value="InterPro"/>
</dbReference>
<proteinExistence type="inferred from homology"/>
<accession>A0A397BA62</accession>
<name>A0A397BA62_APHAT</name>
<dbReference type="AlphaFoldDB" id="A0A397BA62"/>
<dbReference type="EMBL" id="QUTA01005073">
    <property type="protein sequence ID" value="RHY17321.1"/>
    <property type="molecule type" value="Genomic_DNA"/>
</dbReference>
<protein>
    <submittedName>
        <fullName evidence="4">Uncharacterized protein</fullName>
    </submittedName>
</protein>